<keyword evidence="8" id="KW-1185">Reference proteome</keyword>
<dbReference type="EC" id="2.1.1.-" evidence="6"/>
<sequence>MILGAGLDSVAYRSELAHRMRVFEVDEPDAYGWKQKLLVETATTAPASVRFVALDLEQEPAHSLPARLARAGFDLGRPALVNRLGVTMYLILDAIEQVLSALAGFAPGTELVIEHLLPAEHRDEVGQPYAELVMTAAAEQGEPWRTFLSSNTSTPSCAHGLQPVEHIRQRDAIDPAHWDRTDALRPFDLSVPTRATVPARA</sequence>
<dbReference type="Pfam" id="PF04072">
    <property type="entry name" value="LCM"/>
    <property type="match status" value="1"/>
</dbReference>
<keyword evidence="4 7" id="KW-0808">Transferase</keyword>
<dbReference type="PANTHER" id="PTHR43619:SF2">
    <property type="entry name" value="S-ADENOSYL-L-METHIONINE-DEPENDENT METHYLTRANSFERASES SUPERFAMILY PROTEIN"/>
    <property type="match status" value="1"/>
</dbReference>
<accession>A0A543FHR8</accession>
<dbReference type="InterPro" id="IPR011610">
    <property type="entry name" value="SAM_mthyl_Trfase_ML2640-like"/>
</dbReference>
<evidence type="ECO:0000256" key="6">
    <source>
        <dbReference type="RuleBase" id="RU362030"/>
    </source>
</evidence>
<dbReference type="EMBL" id="VFPG01000001">
    <property type="protein sequence ID" value="TQM33254.1"/>
    <property type="molecule type" value="Genomic_DNA"/>
</dbReference>
<evidence type="ECO:0000256" key="4">
    <source>
        <dbReference type="ARBA" id="ARBA00022679"/>
    </source>
</evidence>
<comment type="similarity">
    <text evidence="2 6">Belongs to the UPF0677 family.</text>
</comment>
<dbReference type="GO" id="GO:0032259">
    <property type="term" value="P:methylation"/>
    <property type="evidence" value="ECO:0007669"/>
    <property type="project" value="UniProtKB-KW"/>
</dbReference>
<evidence type="ECO:0000256" key="5">
    <source>
        <dbReference type="ARBA" id="ARBA00022691"/>
    </source>
</evidence>
<dbReference type="AlphaFoldDB" id="A0A543FHR8"/>
<dbReference type="Proteomes" id="UP000316331">
    <property type="component" value="Unassembled WGS sequence"/>
</dbReference>
<organism evidence="7 8">
    <name type="scientific">Nocardia bhagyanarayanae</name>
    <dbReference type="NCBI Taxonomy" id="1215925"/>
    <lineage>
        <taxon>Bacteria</taxon>
        <taxon>Bacillati</taxon>
        <taxon>Actinomycetota</taxon>
        <taxon>Actinomycetes</taxon>
        <taxon>Mycobacteriales</taxon>
        <taxon>Nocardiaceae</taxon>
        <taxon>Nocardia</taxon>
    </lineage>
</organism>
<gene>
    <name evidence="7" type="ORF">FB390_4975</name>
</gene>
<comment type="caution">
    <text evidence="7">The sequence shown here is derived from an EMBL/GenBank/DDBJ whole genome shotgun (WGS) entry which is preliminary data.</text>
</comment>
<dbReference type="PANTHER" id="PTHR43619">
    <property type="entry name" value="S-ADENOSYL-L-METHIONINE-DEPENDENT METHYLTRANSFERASE YKTD-RELATED"/>
    <property type="match status" value="1"/>
</dbReference>
<evidence type="ECO:0000256" key="2">
    <source>
        <dbReference type="ARBA" id="ARBA00008138"/>
    </source>
</evidence>
<dbReference type="SUPFAM" id="SSF53335">
    <property type="entry name" value="S-adenosyl-L-methionine-dependent methyltransferases"/>
    <property type="match status" value="1"/>
</dbReference>
<dbReference type="GO" id="GO:0008168">
    <property type="term" value="F:methyltransferase activity"/>
    <property type="evidence" value="ECO:0007669"/>
    <property type="project" value="UniProtKB-UniRule"/>
</dbReference>
<dbReference type="InterPro" id="IPR007213">
    <property type="entry name" value="Ppm1/Ppm2/Tcmp"/>
</dbReference>
<keyword evidence="3 6" id="KW-0489">Methyltransferase</keyword>
<dbReference type="Gene3D" id="3.40.50.150">
    <property type="entry name" value="Vaccinia Virus protein VP39"/>
    <property type="match status" value="1"/>
</dbReference>
<protein>
    <recommendedName>
        <fullName evidence="6">S-adenosyl-L-methionine-dependent methyltransferase</fullName>
        <ecNumber evidence="6">2.1.1.-</ecNumber>
    </recommendedName>
</protein>
<reference evidence="7 8" key="1">
    <citation type="submission" date="2019-06" db="EMBL/GenBank/DDBJ databases">
        <title>Sequencing the genomes of 1000 actinobacteria strains.</title>
        <authorList>
            <person name="Klenk H.-P."/>
        </authorList>
    </citation>
    <scope>NUCLEOTIDE SEQUENCE [LARGE SCALE GENOMIC DNA]</scope>
    <source>
        <strain evidence="7 8">DSM 103495</strain>
    </source>
</reference>
<evidence type="ECO:0000313" key="7">
    <source>
        <dbReference type="EMBL" id="TQM33254.1"/>
    </source>
</evidence>
<keyword evidence="5 6" id="KW-0949">S-adenosyl-L-methionine</keyword>
<comment type="function">
    <text evidence="1 6">Exhibits S-adenosyl-L-methionine-dependent methyltransferase activity.</text>
</comment>
<dbReference type="NCBIfam" id="TIGR00027">
    <property type="entry name" value="mthyl_TIGR00027"/>
    <property type="match status" value="1"/>
</dbReference>
<dbReference type="InterPro" id="IPR029063">
    <property type="entry name" value="SAM-dependent_MTases_sf"/>
</dbReference>
<name>A0A543FHR8_9NOCA</name>
<evidence type="ECO:0000256" key="1">
    <source>
        <dbReference type="ARBA" id="ARBA00003907"/>
    </source>
</evidence>
<proteinExistence type="inferred from homology"/>
<evidence type="ECO:0000256" key="3">
    <source>
        <dbReference type="ARBA" id="ARBA00022603"/>
    </source>
</evidence>
<evidence type="ECO:0000313" key="8">
    <source>
        <dbReference type="Proteomes" id="UP000316331"/>
    </source>
</evidence>